<evidence type="ECO:0000313" key="2">
    <source>
        <dbReference type="EMBL" id="CAB4199018.1"/>
    </source>
</evidence>
<protein>
    <submittedName>
        <fullName evidence="3">Uncharacterized protein</fullName>
    </submittedName>
</protein>
<dbReference type="EMBL" id="LR797388">
    <property type="protein sequence ID" value="CAB4212664.1"/>
    <property type="molecule type" value="Genomic_DNA"/>
</dbReference>
<accession>A0A6J5SFI5</accession>
<proteinExistence type="predicted"/>
<dbReference type="EMBL" id="LR797276">
    <property type="protein sequence ID" value="CAB4199018.1"/>
    <property type="molecule type" value="Genomic_DNA"/>
</dbReference>
<reference evidence="3" key="1">
    <citation type="submission" date="2020-05" db="EMBL/GenBank/DDBJ databases">
        <authorList>
            <person name="Chiriac C."/>
            <person name="Salcher M."/>
            <person name="Ghai R."/>
            <person name="Kavagutti S V."/>
        </authorList>
    </citation>
    <scope>NUCLEOTIDE SEQUENCE</scope>
</reference>
<organism evidence="3">
    <name type="scientific">uncultured Caudovirales phage</name>
    <dbReference type="NCBI Taxonomy" id="2100421"/>
    <lineage>
        <taxon>Viruses</taxon>
        <taxon>Duplodnaviria</taxon>
        <taxon>Heunggongvirae</taxon>
        <taxon>Uroviricota</taxon>
        <taxon>Caudoviricetes</taxon>
        <taxon>Peduoviridae</taxon>
        <taxon>Maltschvirus</taxon>
        <taxon>Maltschvirus maltsch</taxon>
    </lineage>
</organism>
<keyword evidence="1" id="KW-0175">Coiled coil</keyword>
<evidence type="ECO:0000256" key="1">
    <source>
        <dbReference type="SAM" id="Coils"/>
    </source>
</evidence>
<gene>
    <name evidence="2" type="ORF">UFOVP1326_13</name>
    <name evidence="3" type="ORF">UFOVP1436_26</name>
</gene>
<evidence type="ECO:0000313" key="3">
    <source>
        <dbReference type="EMBL" id="CAB4212664.1"/>
    </source>
</evidence>
<name>A0A6J5SFI5_9CAUD</name>
<sequence>MKALRRWLLAMKIDNAKREIEMFELDLATAAQNRDIMRRNLARLEIAMIDLEHDRA</sequence>
<feature type="coiled-coil region" evidence="1">
    <location>
        <begin position="13"/>
        <end position="54"/>
    </location>
</feature>